<dbReference type="AlphaFoldDB" id="A0AAE4AP08"/>
<gene>
    <name evidence="1" type="ORF">J3R75_001575</name>
</gene>
<accession>A0AAE4AP08</accession>
<reference evidence="1" key="1">
    <citation type="submission" date="2023-07" db="EMBL/GenBank/DDBJ databases">
        <title>Genomic Encyclopedia of Type Strains, Phase IV (KMG-IV): sequencing the most valuable type-strain genomes for metagenomic binning, comparative biology and taxonomic classification.</title>
        <authorList>
            <person name="Goeker M."/>
        </authorList>
    </citation>
    <scope>NUCLEOTIDE SEQUENCE</scope>
    <source>
        <strain evidence="1">DSM 24202</strain>
    </source>
</reference>
<dbReference type="EMBL" id="JAUSVL010000001">
    <property type="protein sequence ID" value="MDQ0289468.1"/>
    <property type="molecule type" value="Genomic_DNA"/>
</dbReference>
<dbReference type="Proteomes" id="UP001238163">
    <property type="component" value="Unassembled WGS sequence"/>
</dbReference>
<name>A0AAE4AP08_9BACT</name>
<evidence type="ECO:0000313" key="2">
    <source>
        <dbReference type="Proteomes" id="UP001238163"/>
    </source>
</evidence>
<sequence length="71" mass="7840">MPQRAGTTAHRPPSSAYAIYTRQSRVRNDITLSSCDVQFQICRDHAEAVMPRVCTWCGRRDSAGGSASTPR</sequence>
<organism evidence="1 2">
    <name type="scientific">Oligosphaera ethanolica</name>
    <dbReference type="NCBI Taxonomy" id="760260"/>
    <lineage>
        <taxon>Bacteria</taxon>
        <taxon>Pseudomonadati</taxon>
        <taxon>Lentisphaerota</taxon>
        <taxon>Oligosphaeria</taxon>
        <taxon>Oligosphaerales</taxon>
        <taxon>Oligosphaeraceae</taxon>
        <taxon>Oligosphaera</taxon>
    </lineage>
</organism>
<evidence type="ECO:0000313" key="1">
    <source>
        <dbReference type="EMBL" id="MDQ0289468.1"/>
    </source>
</evidence>
<proteinExistence type="predicted"/>
<protein>
    <submittedName>
        <fullName evidence="1">Uncharacterized protein</fullName>
    </submittedName>
</protein>
<keyword evidence="2" id="KW-1185">Reference proteome</keyword>
<comment type="caution">
    <text evidence="1">The sequence shown here is derived from an EMBL/GenBank/DDBJ whole genome shotgun (WGS) entry which is preliminary data.</text>
</comment>